<evidence type="ECO:0000256" key="1">
    <source>
        <dbReference type="SAM" id="MobiDB-lite"/>
    </source>
</evidence>
<proteinExistence type="predicted"/>
<dbReference type="SMART" id="SM00358">
    <property type="entry name" value="DSRM"/>
    <property type="match status" value="1"/>
</dbReference>
<dbReference type="Pfam" id="PF00035">
    <property type="entry name" value="dsrm"/>
    <property type="match status" value="1"/>
</dbReference>
<feature type="region of interest" description="Disordered" evidence="1">
    <location>
        <begin position="34"/>
        <end position="79"/>
    </location>
</feature>
<dbReference type="AlphaFoldDB" id="V5F0S9"/>
<name>V5F0S9_KALBG</name>
<organism evidence="3 4">
    <name type="scientific">Kalmanozyma brasiliensis (strain GHG001)</name>
    <name type="common">Yeast</name>
    <name type="synonym">Pseudozyma brasiliensis</name>
    <dbReference type="NCBI Taxonomy" id="1365824"/>
    <lineage>
        <taxon>Eukaryota</taxon>
        <taxon>Fungi</taxon>
        <taxon>Dikarya</taxon>
        <taxon>Basidiomycota</taxon>
        <taxon>Ustilaginomycotina</taxon>
        <taxon>Ustilaginomycetes</taxon>
        <taxon>Ustilaginales</taxon>
        <taxon>Ustilaginaceae</taxon>
        <taxon>Kalmanozyma</taxon>
    </lineage>
</organism>
<dbReference type="InterPro" id="IPR014720">
    <property type="entry name" value="dsRBD_dom"/>
</dbReference>
<dbReference type="eggNOG" id="ENOG502RE4V">
    <property type="taxonomic scope" value="Eukaryota"/>
</dbReference>
<dbReference type="HOGENOM" id="CLU_128366_0_0_1"/>
<evidence type="ECO:0000313" key="4">
    <source>
        <dbReference type="Proteomes" id="UP000019377"/>
    </source>
</evidence>
<protein>
    <recommendedName>
        <fullName evidence="2">DRBM domain-containing protein</fullName>
    </recommendedName>
</protein>
<feature type="compositionally biased region" description="Polar residues" evidence="1">
    <location>
        <begin position="35"/>
        <end position="47"/>
    </location>
</feature>
<dbReference type="RefSeq" id="XP_016293853.1">
    <property type="nucleotide sequence ID" value="XM_016434809.1"/>
</dbReference>
<feature type="domain" description="DRBM" evidence="2">
    <location>
        <begin position="107"/>
        <end position="174"/>
    </location>
</feature>
<sequence>MTNGTNDHELTSANLAAAGGKSIPDYLREAFPEADTSQAANVASSSKKGLYETLSGKPLPEKGSVIPSPSPPDDDEEGRDLYETPFYIKVRGKGKGKAVLFEKGRSSVAQIHEWAAQMNVEDPVFTHTSSGAAHLLAFTVTVNFDGLIATSPRSAGSIKDAKELACADLAEQILLRNRDVFRLKA</sequence>
<accession>V5F0S9</accession>
<gene>
    <name evidence="3" type="ORF">PSEUBRA_SCAF14g01623</name>
</gene>
<evidence type="ECO:0000313" key="3">
    <source>
        <dbReference type="EMBL" id="EST08864.1"/>
    </source>
</evidence>
<evidence type="ECO:0000259" key="2">
    <source>
        <dbReference type="SMART" id="SM00358"/>
    </source>
</evidence>
<reference evidence="4" key="1">
    <citation type="journal article" date="2013" name="Genome Announc.">
        <title>Draft genome sequence of Pseudozyma brasiliensis sp. nov. strain GHG001, a high producer of endo-1,4-xylanase isolated from an insect pest of sugarcane.</title>
        <authorList>
            <person name="Oliveira J.V.D.C."/>
            <person name="dos Santos R.A.C."/>
            <person name="Borges T.A."/>
            <person name="Riano-Pachon D.M."/>
            <person name="Goldman G.H."/>
        </authorList>
    </citation>
    <scope>NUCLEOTIDE SEQUENCE [LARGE SCALE GENOMIC DNA]</scope>
    <source>
        <strain evidence="4">GHG001</strain>
    </source>
</reference>
<dbReference type="Proteomes" id="UP000019377">
    <property type="component" value="Unassembled WGS sequence"/>
</dbReference>
<dbReference type="CDD" id="cd00048">
    <property type="entry name" value="DSRM_SF"/>
    <property type="match status" value="1"/>
</dbReference>
<dbReference type="OMA" id="CIPTYLE"/>
<keyword evidence="4" id="KW-1185">Reference proteome</keyword>
<dbReference type="SUPFAM" id="SSF54768">
    <property type="entry name" value="dsRNA-binding domain-like"/>
    <property type="match status" value="1"/>
</dbReference>
<dbReference type="EMBL" id="KI545856">
    <property type="protein sequence ID" value="EST08864.1"/>
    <property type="molecule type" value="Genomic_DNA"/>
</dbReference>
<dbReference type="GeneID" id="27417416"/>
<dbReference type="OrthoDB" id="2555303at2759"/>
<dbReference type="Gene3D" id="3.30.160.20">
    <property type="match status" value="1"/>
</dbReference>